<dbReference type="Pfam" id="PF00378">
    <property type="entry name" value="ECH_1"/>
    <property type="match status" value="1"/>
</dbReference>
<dbReference type="InterPro" id="IPR029045">
    <property type="entry name" value="ClpP/crotonase-like_dom_sf"/>
</dbReference>
<dbReference type="RefSeq" id="WP_211954710.1">
    <property type="nucleotide sequence ID" value="NZ_CAJPVI010000022.1"/>
</dbReference>
<protein>
    <submittedName>
        <fullName evidence="4">1,2-epoxyphenylacetyl-CoA isomerase</fullName>
        <ecNumber evidence="4">5.3.3.18</ecNumber>
    </submittedName>
</protein>
<dbReference type="PANTHER" id="PTHR11941:SF133">
    <property type="entry name" value="1,2-EPOXYPHENYLACETYL-COA ISOMERASE"/>
    <property type="match status" value="1"/>
</dbReference>
<organism evidence="4 5">
    <name type="scientific">Cupriavidus numazuensis</name>
    <dbReference type="NCBI Taxonomy" id="221992"/>
    <lineage>
        <taxon>Bacteria</taxon>
        <taxon>Pseudomonadati</taxon>
        <taxon>Pseudomonadota</taxon>
        <taxon>Betaproteobacteria</taxon>
        <taxon>Burkholderiales</taxon>
        <taxon>Burkholderiaceae</taxon>
        <taxon>Cupriavidus</taxon>
    </lineage>
</organism>
<evidence type="ECO:0000256" key="2">
    <source>
        <dbReference type="ARBA" id="ARBA00023239"/>
    </source>
</evidence>
<keyword evidence="5" id="KW-1185">Reference proteome</keyword>
<gene>
    <name evidence="4" type="primary">paaG_2</name>
    <name evidence="4" type="ORF">LMG26411_03693</name>
</gene>
<dbReference type="EMBL" id="CAJPVI010000022">
    <property type="protein sequence ID" value="CAG2150238.1"/>
    <property type="molecule type" value="Genomic_DNA"/>
</dbReference>
<dbReference type="InterPro" id="IPR001753">
    <property type="entry name" value="Enoyl-CoA_hydra/iso"/>
</dbReference>
<keyword evidence="4" id="KW-0413">Isomerase</keyword>
<accession>A0ABM8TJY2</accession>
<dbReference type="EC" id="5.3.3.18" evidence="4"/>
<proteinExistence type="inferred from homology"/>
<dbReference type="PANTHER" id="PTHR11941">
    <property type="entry name" value="ENOYL-COA HYDRATASE-RELATED"/>
    <property type="match status" value="1"/>
</dbReference>
<comment type="caution">
    <text evidence="4">The sequence shown here is derived from an EMBL/GenBank/DDBJ whole genome shotgun (WGS) entry which is preliminary data.</text>
</comment>
<dbReference type="SUPFAM" id="SSF52096">
    <property type="entry name" value="ClpP/crotonase"/>
    <property type="match status" value="1"/>
</dbReference>
<evidence type="ECO:0000256" key="3">
    <source>
        <dbReference type="RuleBase" id="RU003707"/>
    </source>
</evidence>
<name>A0ABM8TJY2_9BURK</name>
<dbReference type="GO" id="GO:0016853">
    <property type="term" value="F:isomerase activity"/>
    <property type="evidence" value="ECO:0007669"/>
    <property type="project" value="UniProtKB-KW"/>
</dbReference>
<evidence type="ECO:0000313" key="4">
    <source>
        <dbReference type="EMBL" id="CAG2150238.1"/>
    </source>
</evidence>
<dbReference type="InterPro" id="IPR018376">
    <property type="entry name" value="Enoyl-CoA_hyd/isom_CS"/>
</dbReference>
<dbReference type="Proteomes" id="UP000672657">
    <property type="component" value="Unassembled WGS sequence"/>
</dbReference>
<keyword evidence="2" id="KW-0456">Lyase</keyword>
<dbReference type="CDD" id="cd06558">
    <property type="entry name" value="crotonase-like"/>
    <property type="match status" value="1"/>
</dbReference>
<dbReference type="Gene3D" id="3.90.226.10">
    <property type="entry name" value="2-enoyl-CoA Hydratase, Chain A, domain 1"/>
    <property type="match status" value="1"/>
</dbReference>
<evidence type="ECO:0000256" key="1">
    <source>
        <dbReference type="ARBA" id="ARBA00005254"/>
    </source>
</evidence>
<dbReference type="PROSITE" id="PS00166">
    <property type="entry name" value="ENOYL_COA_HYDRATASE"/>
    <property type="match status" value="1"/>
</dbReference>
<evidence type="ECO:0000313" key="5">
    <source>
        <dbReference type="Proteomes" id="UP000672657"/>
    </source>
</evidence>
<dbReference type="Gene3D" id="1.10.12.10">
    <property type="entry name" value="Lyase 2-enoyl-coa Hydratase, Chain A, domain 2"/>
    <property type="match status" value="1"/>
</dbReference>
<dbReference type="InterPro" id="IPR014748">
    <property type="entry name" value="Enoyl-CoA_hydra_C"/>
</dbReference>
<sequence length="276" mass="29806">MEDRDIQLRHSMLRIANGVAELTHQQPASRNAFSNELRADYFDMLDQIEADRSVRVLIITGSGGSFCAGGDLKSVKRMQEEVGPGTSGPELMCRRVRTSHQWLRRLRSLEIPVIAAVDGAAAGAGFSIALVADFVLASDRAFFSMSFSKIGLVPDMGALYELPRVVGLSLAKELMYTARRLSAAEAKAVGMVHAIHSADSLADEARKFAARLVPAPPAAVALTKRLLNRSFETPYETMLELETQAQGVASASAFHADAIAAFVGGKPGGFDWERAR</sequence>
<comment type="similarity">
    <text evidence="1 3">Belongs to the enoyl-CoA hydratase/isomerase family.</text>
</comment>
<reference evidence="4 5" key="1">
    <citation type="submission" date="2021-03" db="EMBL/GenBank/DDBJ databases">
        <authorList>
            <person name="Peeters C."/>
        </authorList>
    </citation>
    <scope>NUCLEOTIDE SEQUENCE [LARGE SCALE GENOMIC DNA]</scope>
    <source>
        <strain evidence="4 5">LMG 26411</strain>
    </source>
</reference>